<name>A0A3L6TIW7_PANMI</name>
<evidence type="ECO:0000313" key="2">
    <source>
        <dbReference type="EMBL" id="RLN40267.1"/>
    </source>
</evidence>
<dbReference type="Gene3D" id="3.40.50.2000">
    <property type="entry name" value="Glycogen Phosphorylase B"/>
    <property type="match status" value="2"/>
</dbReference>
<keyword evidence="1" id="KW-0808">Transferase</keyword>
<gene>
    <name evidence="2" type="ORF">C2845_PM01G35820</name>
</gene>
<accession>A0A3L6TIW7</accession>
<comment type="caution">
    <text evidence="2">The sequence shown here is derived from an EMBL/GenBank/DDBJ whole genome shotgun (WGS) entry which is preliminary data.</text>
</comment>
<keyword evidence="3" id="KW-1185">Reference proteome</keyword>
<dbReference type="GO" id="GO:0035251">
    <property type="term" value="F:UDP-glucosyltransferase activity"/>
    <property type="evidence" value="ECO:0007669"/>
    <property type="project" value="InterPro"/>
</dbReference>
<sequence>MDRKGKCKATSNIRVSYSLDYYILKYILHTTSLCLKFFPSSATVSTPGNVARLPPRVELVALPLPRVEGLPDGAESTNAVPYDKLGLLFEAFDGLAAPFAEFLAATCGDGDTRPDWIIVDCYHHWAAARWSTSSSVTNRAAVLPRYESERDKLYHSNLGGTSIAQRYALTRAGGGGGGGVRVLAVIPSCVEWEPEFYPQVAPLLCKPVVPLGLLPPSPDGGRANGEHAAVRWLDAQPPGSVVSVALGSEVRLGLEQVRELALGLELAGARFLWALRNPDADLLPWVPQVSVLAHDAVGGFLTHCEQNSLAEGLLFGRPLIMLPILGDQGPNARLMEGKKVGLQVPRDENDGSFDRHGVASAVRAVMLEEETRGLFVANALKQQEIVADEELHGRYIDQFVEQLRSYTADGNSSTAGLRAWRAKA</sequence>
<evidence type="ECO:0000256" key="1">
    <source>
        <dbReference type="ARBA" id="ARBA00022679"/>
    </source>
</evidence>
<dbReference type="SUPFAM" id="SSF53756">
    <property type="entry name" value="UDP-Glycosyltransferase/glycogen phosphorylase"/>
    <property type="match status" value="1"/>
</dbReference>
<dbReference type="InterPro" id="IPR002213">
    <property type="entry name" value="UDP_glucos_trans"/>
</dbReference>
<dbReference type="Pfam" id="PF00201">
    <property type="entry name" value="UDPGT"/>
    <property type="match status" value="1"/>
</dbReference>
<reference evidence="3" key="1">
    <citation type="journal article" date="2019" name="Nat. Commun.">
        <title>The genome of broomcorn millet.</title>
        <authorList>
            <person name="Zou C."/>
            <person name="Miki D."/>
            <person name="Li D."/>
            <person name="Tang Q."/>
            <person name="Xiao L."/>
            <person name="Rajput S."/>
            <person name="Deng P."/>
            <person name="Jia W."/>
            <person name="Huang R."/>
            <person name="Zhang M."/>
            <person name="Sun Y."/>
            <person name="Hu J."/>
            <person name="Fu X."/>
            <person name="Schnable P.S."/>
            <person name="Li F."/>
            <person name="Zhang H."/>
            <person name="Feng B."/>
            <person name="Zhu X."/>
            <person name="Liu R."/>
            <person name="Schnable J.C."/>
            <person name="Zhu J.-K."/>
            <person name="Zhang H."/>
        </authorList>
    </citation>
    <scope>NUCLEOTIDE SEQUENCE [LARGE SCALE GENOMIC DNA]</scope>
</reference>
<organism evidence="2 3">
    <name type="scientific">Panicum miliaceum</name>
    <name type="common">Proso millet</name>
    <name type="synonym">Broomcorn millet</name>
    <dbReference type="NCBI Taxonomy" id="4540"/>
    <lineage>
        <taxon>Eukaryota</taxon>
        <taxon>Viridiplantae</taxon>
        <taxon>Streptophyta</taxon>
        <taxon>Embryophyta</taxon>
        <taxon>Tracheophyta</taxon>
        <taxon>Spermatophyta</taxon>
        <taxon>Magnoliopsida</taxon>
        <taxon>Liliopsida</taxon>
        <taxon>Poales</taxon>
        <taxon>Poaceae</taxon>
        <taxon>PACMAD clade</taxon>
        <taxon>Panicoideae</taxon>
        <taxon>Panicodae</taxon>
        <taxon>Paniceae</taxon>
        <taxon>Panicinae</taxon>
        <taxon>Panicum</taxon>
        <taxon>Panicum sect. Panicum</taxon>
    </lineage>
</organism>
<evidence type="ECO:0000313" key="3">
    <source>
        <dbReference type="Proteomes" id="UP000275267"/>
    </source>
</evidence>
<dbReference type="PANTHER" id="PTHR48049:SF180">
    <property type="entry name" value="GLYCOSYLTRANSFERASE"/>
    <property type="match status" value="1"/>
</dbReference>
<dbReference type="CDD" id="cd03784">
    <property type="entry name" value="GT1_Gtf-like"/>
    <property type="match status" value="1"/>
</dbReference>
<proteinExistence type="predicted"/>
<dbReference type="OrthoDB" id="5835829at2759"/>
<protein>
    <submittedName>
        <fullName evidence="2">UDP-glycosyltransferase 91C1-like</fullName>
    </submittedName>
</protein>
<dbReference type="EMBL" id="PQIB02000001">
    <property type="protein sequence ID" value="RLN40267.1"/>
    <property type="molecule type" value="Genomic_DNA"/>
</dbReference>
<dbReference type="InterPro" id="IPR050481">
    <property type="entry name" value="UDP-glycosyltransf_plant"/>
</dbReference>
<dbReference type="AlphaFoldDB" id="A0A3L6TIW7"/>
<dbReference type="PANTHER" id="PTHR48049">
    <property type="entry name" value="GLYCOSYLTRANSFERASE"/>
    <property type="match status" value="1"/>
</dbReference>
<dbReference type="STRING" id="4540.A0A3L6TIW7"/>
<dbReference type="Proteomes" id="UP000275267">
    <property type="component" value="Unassembled WGS sequence"/>
</dbReference>